<accession>A0A1I7Y005</accession>
<evidence type="ECO:0000256" key="1">
    <source>
        <dbReference type="SAM" id="MobiDB-lite"/>
    </source>
</evidence>
<feature type="compositionally biased region" description="Low complexity" evidence="1">
    <location>
        <begin position="272"/>
        <end position="293"/>
    </location>
</feature>
<dbReference type="WBParaSite" id="L893_g11244.t1">
    <property type="protein sequence ID" value="L893_g11244.t1"/>
    <property type="gene ID" value="L893_g11244"/>
</dbReference>
<feature type="compositionally biased region" description="Low complexity" evidence="1">
    <location>
        <begin position="106"/>
        <end position="123"/>
    </location>
</feature>
<keyword evidence="2" id="KW-1185">Reference proteome</keyword>
<evidence type="ECO:0000313" key="3">
    <source>
        <dbReference type="WBParaSite" id="L893_g11244.t1"/>
    </source>
</evidence>
<feature type="compositionally biased region" description="Polar residues" evidence="1">
    <location>
        <begin position="518"/>
        <end position="527"/>
    </location>
</feature>
<feature type="compositionally biased region" description="Basic and acidic residues" evidence="1">
    <location>
        <begin position="616"/>
        <end position="627"/>
    </location>
</feature>
<feature type="compositionally biased region" description="Basic and acidic residues" evidence="1">
    <location>
        <begin position="164"/>
        <end position="174"/>
    </location>
</feature>
<protein>
    <submittedName>
        <fullName evidence="3">SPOC domain-containing protein</fullName>
    </submittedName>
</protein>
<feature type="compositionally biased region" description="Polar residues" evidence="1">
    <location>
        <begin position="148"/>
        <end position="163"/>
    </location>
</feature>
<feature type="compositionally biased region" description="Basic and acidic residues" evidence="1">
    <location>
        <begin position="447"/>
        <end position="493"/>
    </location>
</feature>
<feature type="region of interest" description="Disordered" evidence="1">
    <location>
        <begin position="105"/>
        <end position="986"/>
    </location>
</feature>
<reference evidence="3" key="1">
    <citation type="submission" date="2016-11" db="UniProtKB">
        <authorList>
            <consortium name="WormBaseParasite"/>
        </authorList>
    </citation>
    <scope>IDENTIFICATION</scope>
</reference>
<feature type="compositionally biased region" description="Basic residues" evidence="1">
    <location>
        <begin position="716"/>
        <end position="727"/>
    </location>
</feature>
<sequence>MQSWRSNITETFTITEVRSTYKTIRPPVVLVSGRMPLQDIVVYKKQHREDPRLVRRKRHEVTVKRGTDVERDGKKAGSTAEPEIYSMEAVVTYPASMSFNEIFGPSHSTVRSSKSSSTNGQSSVQVDVSFQLQRPSGSSEVVDMDICSDSSPGPSFGTHTSVTIREDRQQEVPRRPASPLIPEPPPPPCSPIPEPPPEASSSEGRRTAPQEPVPPPASLTVPEAPREGSSGSSKAKQVVSEEPVPQPASPSIPGTPTEEGDRPSASKDLLLSPTSSTISSASSSSCYTSSDSTRFVPREPPRPSAPVEVSSNSVPKSSSEGGLASPREPIQKQAAGPAPRGTEEILSAPPPRRPDAVDMDTSIADSIAKLAAQAPGPSSWKPSGYKPTEENRATTNMAASSAKVKISKTKNPLDCGDSARMWMPKSDQKKQHLGARPYKPITNPHALLRDEILAQSRKQAELKRKLEERGLQGRKDADSGPQEKKKPTVERKASMASKNEGPGQRPAQRSSKDERPTQGPTSRTQAPKTKAQKNDSRLIDDLFNGPIDDLFRPSPPRKKARTTTPTPKVVEKKAPKQPSRREDEERSSTSRGRSTSIEVENPVEDNTRKRKKKNLRLLEDSDEDSRKKASKKQKTKETFTYYTGSEHRIEVSDSDGDDSSEDAVEELRKQKKSRKSLEKKRRKRGSDSDEESDEISDVPARSRKPSGSRKEEREVRTRKKAQKRKKKCYEDSSEDSQFDSSDSEDDGDSRMPRSVQSRRSSRSVEDEGEVQKKKRTRKCSEDDARSRNSSSSKENRREAQNQKSKKKQRRRGSEVGSDEDGDEMPVEEGISAGADLIHSPSPRSESCAPREKRKRAQQKPSTSTRCHEEVLDDDDEENIRSPREEEEVRQDIIHDIPKEEVRSAFSIPSDPPRSRLSSCSSVDEWMTQTRRNFVVESEEDEEEDEMVEEDLSAQQDEEKRRVAFDSEDEVSSAGESERKTPDISGQFMAMTVETEVLEQGAVPEEREEAERPRKQATSVQSIPEAPLSIEAVVDPFYHIFRQSCRSVESSKLNSLFKEMRRVFNIPEDPPVASVEAV</sequence>
<feature type="compositionally biased region" description="Acidic residues" evidence="1">
    <location>
        <begin position="816"/>
        <end position="826"/>
    </location>
</feature>
<feature type="compositionally biased region" description="Basic and acidic residues" evidence="1">
    <location>
        <begin position="889"/>
        <end position="902"/>
    </location>
</feature>
<feature type="compositionally biased region" description="Polar residues" evidence="1">
    <location>
        <begin position="915"/>
        <end position="931"/>
    </location>
</feature>
<feature type="compositionally biased region" description="Acidic residues" evidence="1">
    <location>
        <begin position="731"/>
        <end position="747"/>
    </location>
</feature>
<feature type="compositionally biased region" description="Pro residues" evidence="1">
    <location>
        <begin position="179"/>
        <end position="198"/>
    </location>
</feature>
<feature type="compositionally biased region" description="Low complexity" evidence="1">
    <location>
        <begin position="306"/>
        <end position="320"/>
    </location>
</feature>
<feature type="compositionally biased region" description="Basic and acidic residues" evidence="1">
    <location>
        <begin position="762"/>
        <end position="771"/>
    </location>
</feature>
<feature type="compositionally biased region" description="Basic residues" evidence="1">
    <location>
        <begin position="669"/>
        <end position="684"/>
    </location>
</feature>
<feature type="compositionally biased region" description="Polar residues" evidence="1">
    <location>
        <begin position="124"/>
        <end position="139"/>
    </location>
</feature>
<proteinExistence type="predicted"/>
<organism evidence="2 3">
    <name type="scientific">Steinernema glaseri</name>
    <dbReference type="NCBI Taxonomy" id="37863"/>
    <lineage>
        <taxon>Eukaryota</taxon>
        <taxon>Metazoa</taxon>
        <taxon>Ecdysozoa</taxon>
        <taxon>Nematoda</taxon>
        <taxon>Chromadorea</taxon>
        <taxon>Rhabditida</taxon>
        <taxon>Tylenchina</taxon>
        <taxon>Panagrolaimomorpha</taxon>
        <taxon>Strongyloidoidea</taxon>
        <taxon>Steinernematidae</taxon>
        <taxon>Steinernema</taxon>
    </lineage>
</organism>
<dbReference type="Proteomes" id="UP000095287">
    <property type="component" value="Unplaced"/>
</dbReference>
<name>A0A1I7Y005_9BILA</name>
<feature type="compositionally biased region" description="Acidic residues" evidence="1">
    <location>
        <begin position="652"/>
        <end position="664"/>
    </location>
</feature>
<evidence type="ECO:0000313" key="2">
    <source>
        <dbReference type="Proteomes" id="UP000095287"/>
    </source>
</evidence>
<feature type="region of interest" description="Disordered" evidence="1">
    <location>
        <begin position="998"/>
        <end position="1021"/>
    </location>
</feature>
<feature type="compositionally biased region" description="Basic and acidic residues" evidence="1">
    <location>
        <begin position="569"/>
        <end position="588"/>
    </location>
</feature>
<dbReference type="AlphaFoldDB" id="A0A1I7Y005"/>
<feature type="compositionally biased region" description="Acidic residues" evidence="1">
    <location>
        <begin position="936"/>
        <end position="951"/>
    </location>
</feature>